<comment type="caution">
    <text evidence="1">The sequence shown here is derived from an EMBL/GenBank/DDBJ whole genome shotgun (WGS) entry which is preliminary data.</text>
</comment>
<dbReference type="InterPro" id="IPR037523">
    <property type="entry name" value="VOC_core"/>
</dbReference>
<accession>A0A2N0VQ87</accession>
<dbReference type="InterPro" id="IPR029068">
    <property type="entry name" value="Glyas_Bleomycin-R_OHBP_Dase"/>
</dbReference>
<evidence type="ECO:0000313" key="2">
    <source>
        <dbReference type="Proteomes" id="UP000233482"/>
    </source>
</evidence>
<sequence>MKSYWLNFAVTDVERALNFYRNIGFEIIDERSNNETLGAFKIGDNTICIFKQDILEQFMQTPLKGYADHPEIILSFDLPEKHNVDELYERIVQSGGHAVSKPTVKNGYYGFIFTDLDGHYFNVMVM</sequence>
<dbReference type="GeneID" id="61129166"/>
<evidence type="ECO:0000313" key="1">
    <source>
        <dbReference type="EMBL" id="PKE26245.1"/>
    </source>
</evidence>
<reference evidence="1 2" key="1">
    <citation type="submission" date="2017-12" db="EMBL/GenBank/DDBJ databases">
        <title>Genomics of Macrococcus caseolyticus.</title>
        <authorList>
            <person name="MacFadyen A.C."/>
            <person name="Paterson G.K."/>
        </authorList>
    </citation>
    <scope>NUCLEOTIDE SEQUENCE [LARGE SCALE GENOMIC DNA]</scope>
    <source>
        <strain evidence="1 2">5788_EF188</strain>
    </source>
</reference>
<dbReference type="SUPFAM" id="SSF54593">
    <property type="entry name" value="Glyoxalase/Bleomycin resistance protein/Dihydroxybiphenyl dioxygenase"/>
    <property type="match status" value="1"/>
</dbReference>
<dbReference type="Pfam" id="PF00903">
    <property type="entry name" value="Glyoxalase"/>
    <property type="match status" value="1"/>
</dbReference>
<proteinExistence type="predicted"/>
<dbReference type="PANTHER" id="PTHR36503:SF2">
    <property type="entry name" value="BLR2408 PROTEIN"/>
    <property type="match status" value="1"/>
</dbReference>
<dbReference type="Gene3D" id="3.10.180.10">
    <property type="entry name" value="2,3-Dihydroxybiphenyl 1,2-Dioxygenase, domain 1"/>
    <property type="match status" value="1"/>
</dbReference>
<gene>
    <name evidence="1" type="ORF">CW686_06145</name>
</gene>
<dbReference type="AlphaFoldDB" id="A0A2N0VQ87"/>
<dbReference type="PANTHER" id="PTHR36503">
    <property type="entry name" value="BLR2520 PROTEIN"/>
    <property type="match status" value="1"/>
</dbReference>
<dbReference type="RefSeq" id="WP_012656901.1">
    <property type="nucleotide sequence ID" value="NZ_CABFNV010000003.1"/>
</dbReference>
<dbReference type="InterPro" id="IPR004360">
    <property type="entry name" value="Glyas_Fos-R_dOase_dom"/>
</dbReference>
<dbReference type="EMBL" id="PIXC01000011">
    <property type="protein sequence ID" value="PKE26245.1"/>
    <property type="molecule type" value="Genomic_DNA"/>
</dbReference>
<dbReference type="PROSITE" id="PS51819">
    <property type="entry name" value="VOC"/>
    <property type="match status" value="1"/>
</dbReference>
<organism evidence="1 2">
    <name type="scientific">Macrococcoides caseolyticum</name>
    <dbReference type="NCBI Taxonomy" id="69966"/>
    <lineage>
        <taxon>Bacteria</taxon>
        <taxon>Bacillati</taxon>
        <taxon>Bacillota</taxon>
        <taxon>Bacilli</taxon>
        <taxon>Bacillales</taxon>
        <taxon>Staphylococcaceae</taxon>
        <taxon>Macrococcoides</taxon>
    </lineage>
</organism>
<name>A0A2N0VQ87_9STAP</name>
<dbReference type="Proteomes" id="UP000233482">
    <property type="component" value="Unassembled WGS sequence"/>
</dbReference>
<protein>
    <submittedName>
        <fullName evidence="1">Uncharacterized protein</fullName>
    </submittedName>
</protein>
<dbReference type="OMA" id="YGFIFTD"/>